<organism evidence="1">
    <name type="scientific">Arundo donax</name>
    <name type="common">Giant reed</name>
    <name type="synonym">Donax arundinaceus</name>
    <dbReference type="NCBI Taxonomy" id="35708"/>
    <lineage>
        <taxon>Eukaryota</taxon>
        <taxon>Viridiplantae</taxon>
        <taxon>Streptophyta</taxon>
        <taxon>Embryophyta</taxon>
        <taxon>Tracheophyta</taxon>
        <taxon>Spermatophyta</taxon>
        <taxon>Magnoliopsida</taxon>
        <taxon>Liliopsida</taxon>
        <taxon>Poales</taxon>
        <taxon>Poaceae</taxon>
        <taxon>PACMAD clade</taxon>
        <taxon>Arundinoideae</taxon>
        <taxon>Arundineae</taxon>
        <taxon>Arundo</taxon>
    </lineage>
</organism>
<name>A0A0A9GJI8_ARUDO</name>
<sequence>MRRSRSFSAFSTRSRATLRAASSRRAASSFASFTFASAAFRRSSSHLSRRERAFSPCKRC</sequence>
<dbReference type="AlphaFoldDB" id="A0A0A9GJI8"/>
<evidence type="ECO:0000313" key="1">
    <source>
        <dbReference type="EMBL" id="JAE24612.1"/>
    </source>
</evidence>
<accession>A0A0A9GJI8</accession>
<reference evidence="1" key="2">
    <citation type="journal article" date="2015" name="Data Brief">
        <title>Shoot transcriptome of the giant reed, Arundo donax.</title>
        <authorList>
            <person name="Barrero R.A."/>
            <person name="Guerrero F.D."/>
            <person name="Moolhuijzen P."/>
            <person name="Goolsby J.A."/>
            <person name="Tidwell J."/>
            <person name="Bellgard S.E."/>
            <person name="Bellgard M.I."/>
        </authorList>
    </citation>
    <scope>NUCLEOTIDE SEQUENCE</scope>
    <source>
        <tissue evidence="1">Shoot tissue taken approximately 20 cm above the soil surface</tissue>
    </source>
</reference>
<proteinExistence type="predicted"/>
<dbReference type="EMBL" id="GBRH01173284">
    <property type="protein sequence ID" value="JAE24612.1"/>
    <property type="molecule type" value="Transcribed_RNA"/>
</dbReference>
<protein>
    <submittedName>
        <fullName evidence="1">Uncharacterized protein</fullName>
    </submittedName>
</protein>
<reference evidence="1" key="1">
    <citation type="submission" date="2014-09" db="EMBL/GenBank/DDBJ databases">
        <authorList>
            <person name="Magalhaes I.L.F."/>
            <person name="Oliveira U."/>
            <person name="Santos F.R."/>
            <person name="Vidigal T.H.D.A."/>
            <person name="Brescovit A.D."/>
            <person name="Santos A.J."/>
        </authorList>
    </citation>
    <scope>NUCLEOTIDE SEQUENCE</scope>
    <source>
        <tissue evidence="1">Shoot tissue taken approximately 20 cm above the soil surface</tissue>
    </source>
</reference>